<keyword evidence="3" id="KW-1185">Reference proteome</keyword>
<feature type="transmembrane region" description="Helical" evidence="1">
    <location>
        <begin position="20"/>
        <end position="37"/>
    </location>
</feature>
<evidence type="ECO:0000313" key="3">
    <source>
        <dbReference type="Proteomes" id="UP001530400"/>
    </source>
</evidence>
<keyword evidence="1" id="KW-0472">Membrane</keyword>
<dbReference type="Pfam" id="PF11397">
    <property type="entry name" value="GlcNAc"/>
    <property type="match status" value="1"/>
</dbReference>
<keyword evidence="1" id="KW-0812">Transmembrane</keyword>
<dbReference type="AlphaFoldDB" id="A0ABD3N7C5"/>
<dbReference type="Proteomes" id="UP001530400">
    <property type="component" value="Unassembled WGS sequence"/>
</dbReference>
<name>A0ABD3N7C5_9STRA</name>
<proteinExistence type="predicted"/>
<keyword evidence="1" id="KW-1133">Transmembrane helix</keyword>
<dbReference type="PANTHER" id="PTHR34496">
    <property type="entry name" value="GLCNAC TRANSFERASE-RELATED"/>
    <property type="match status" value="1"/>
</dbReference>
<protein>
    <submittedName>
        <fullName evidence="2">Uncharacterized protein</fullName>
    </submittedName>
</protein>
<dbReference type="InterPro" id="IPR021067">
    <property type="entry name" value="Glycosyltransferase"/>
</dbReference>
<dbReference type="PANTHER" id="PTHR34496:SF10">
    <property type="entry name" value="GLCNAC TRANSFERASE"/>
    <property type="match status" value="1"/>
</dbReference>
<dbReference type="SUPFAM" id="SSF53448">
    <property type="entry name" value="Nucleotide-diphospho-sugar transferases"/>
    <property type="match status" value="1"/>
</dbReference>
<dbReference type="EMBL" id="JALLPJ020001275">
    <property type="protein sequence ID" value="KAL3772009.1"/>
    <property type="molecule type" value="Genomic_DNA"/>
</dbReference>
<evidence type="ECO:0000313" key="2">
    <source>
        <dbReference type="EMBL" id="KAL3772009.1"/>
    </source>
</evidence>
<gene>
    <name evidence="2" type="ORF">ACHAWO_008181</name>
</gene>
<reference evidence="2 3" key="1">
    <citation type="submission" date="2024-10" db="EMBL/GenBank/DDBJ databases">
        <title>Updated reference genomes for cyclostephanoid diatoms.</title>
        <authorList>
            <person name="Roberts W.R."/>
            <person name="Alverson A.J."/>
        </authorList>
    </citation>
    <scope>NUCLEOTIDE SEQUENCE [LARGE SCALE GENOMIC DNA]</scope>
    <source>
        <strain evidence="2 3">AJA010-31</strain>
    </source>
</reference>
<dbReference type="InterPro" id="IPR029044">
    <property type="entry name" value="Nucleotide-diphossugar_trans"/>
</dbReference>
<organism evidence="2 3">
    <name type="scientific">Cyclotella atomus</name>
    <dbReference type="NCBI Taxonomy" id="382360"/>
    <lineage>
        <taxon>Eukaryota</taxon>
        <taxon>Sar</taxon>
        <taxon>Stramenopiles</taxon>
        <taxon>Ochrophyta</taxon>
        <taxon>Bacillariophyta</taxon>
        <taxon>Coscinodiscophyceae</taxon>
        <taxon>Thalassiosirophycidae</taxon>
        <taxon>Stephanodiscales</taxon>
        <taxon>Stephanodiscaceae</taxon>
        <taxon>Cyclotella</taxon>
    </lineage>
</organism>
<comment type="caution">
    <text evidence="2">The sequence shown here is derived from an EMBL/GenBank/DDBJ whole genome shotgun (WGS) entry which is preliminary data.</text>
</comment>
<sequence>MGSSRSESSQKSTSALSTRGITYLILAVSLIFLLSPAPNTHPGGMGGGLARRQPDYPISATKEDAHQTTRKLPARIQSLLSQSQIVGKHLEEVKEGKRTVQEIIHASNAAGIGSAVHIGRGSLNRNHKSAPMTYTEVASFLKDFLKKLNSSNIKNKRATFHGIWGAYHELAVKWLFPWDQEYLIRMPPRREDNSLFLSIVSYRDEFCPETLQEAFRKANNPSKLFVGLVQQNCEEGKCRSGVLEGGKVEDVGPDPDCFALFCASSVGTQYCRNGQIRVLKMKETESLGPYMARFFASKLWMGEQWYMQIDSHMTFLQDWDSLAIEMLENAPSKKPIISHYPPPHTADLVKKASVAAPRLCGPVFANSDLEAQIIRLEGSYNYDSEKLDVPRFAPFVAAGFFIAHSDILRDVPWDPFLPYIFMGEEISLSARLWTSGYDIFSPTHSLLGHRYVRNHKPKFWETIHRTFTSGVHNPLQMLVLNRVKYQLGYPESAKDMVKPKTIFTAVEQYGMGTERTLDAYLKMVGLDMITKEVTYTAWCETGMPPPGFEKYTNLYLTS</sequence>
<accession>A0ABD3N7C5</accession>
<evidence type="ECO:0000256" key="1">
    <source>
        <dbReference type="SAM" id="Phobius"/>
    </source>
</evidence>